<dbReference type="STRING" id="329046.A0A1Y1ZSU6"/>
<evidence type="ECO:0000259" key="4">
    <source>
        <dbReference type="PROSITE" id="PS50128"/>
    </source>
</evidence>
<dbReference type="Proteomes" id="UP000193642">
    <property type="component" value="Unassembled WGS sequence"/>
</dbReference>
<feature type="region of interest" description="Disordered" evidence="2">
    <location>
        <begin position="190"/>
        <end position="220"/>
    </location>
</feature>
<feature type="region of interest" description="Disordered" evidence="2">
    <location>
        <begin position="157"/>
        <end position="177"/>
    </location>
</feature>
<keyword evidence="6" id="KW-1185">Reference proteome</keyword>
<dbReference type="GO" id="GO:0005634">
    <property type="term" value="C:nucleus"/>
    <property type="evidence" value="ECO:0007669"/>
    <property type="project" value="TreeGrafter"/>
</dbReference>
<dbReference type="Gene3D" id="1.10.10.790">
    <property type="entry name" value="Surp module"/>
    <property type="match status" value="1"/>
</dbReference>
<feature type="compositionally biased region" description="Low complexity" evidence="2">
    <location>
        <begin position="159"/>
        <end position="172"/>
    </location>
</feature>
<dbReference type="Pfam" id="PF00076">
    <property type="entry name" value="RRM_1"/>
    <property type="match status" value="1"/>
</dbReference>
<dbReference type="SMART" id="SM00360">
    <property type="entry name" value="RRM"/>
    <property type="match status" value="1"/>
</dbReference>
<dbReference type="InterPro" id="IPR035967">
    <property type="entry name" value="SWAP/Surp_sf"/>
</dbReference>
<dbReference type="SUPFAM" id="SSF54928">
    <property type="entry name" value="RNA-binding domain, RBD"/>
    <property type="match status" value="1"/>
</dbReference>
<gene>
    <name evidence="5" type="ORF">BCR33DRAFT_731769</name>
</gene>
<comment type="caution">
    <text evidence="5">The sequence shown here is derived from an EMBL/GenBank/DDBJ whole genome shotgun (WGS) entry which is preliminary data.</text>
</comment>
<dbReference type="SMART" id="SM00648">
    <property type="entry name" value="SWAP"/>
    <property type="match status" value="1"/>
</dbReference>
<dbReference type="InterPro" id="IPR051485">
    <property type="entry name" value="SR-CTD_assoc_factor"/>
</dbReference>
<dbReference type="InterPro" id="IPR000504">
    <property type="entry name" value="RRM_dom"/>
</dbReference>
<feature type="region of interest" description="Disordered" evidence="2">
    <location>
        <begin position="317"/>
        <end position="339"/>
    </location>
</feature>
<organism evidence="5 6">
    <name type="scientific">Rhizoclosmatium globosum</name>
    <dbReference type="NCBI Taxonomy" id="329046"/>
    <lineage>
        <taxon>Eukaryota</taxon>
        <taxon>Fungi</taxon>
        <taxon>Fungi incertae sedis</taxon>
        <taxon>Chytridiomycota</taxon>
        <taxon>Chytridiomycota incertae sedis</taxon>
        <taxon>Chytridiomycetes</taxon>
        <taxon>Chytridiales</taxon>
        <taxon>Chytriomycetaceae</taxon>
        <taxon>Rhizoclosmatium</taxon>
    </lineage>
</organism>
<evidence type="ECO:0000313" key="5">
    <source>
        <dbReference type="EMBL" id="ORY13333.1"/>
    </source>
</evidence>
<dbReference type="GO" id="GO:0003723">
    <property type="term" value="F:RNA binding"/>
    <property type="evidence" value="ECO:0007669"/>
    <property type="project" value="UniProtKB-UniRule"/>
</dbReference>
<protein>
    <recommendedName>
        <fullName evidence="7">RNA-binding domain-containing protein</fullName>
    </recommendedName>
</protein>
<feature type="domain" description="SURP motif" evidence="4">
    <location>
        <begin position="360"/>
        <end position="403"/>
    </location>
</feature>
<feature type="region of interest" description="Disordered" evidence="2">
    <location>
        <begin position="445"/>
        <end position="484"/>
    </location>
</feature>
<evidence type="ECO:0000256" key="1">
    <source>
        <dbReference type="PROSITE-ProRule" id="PRU00176"/>
    </source>
</evidence>
<keyword evidence="1" id="KW-0694">RNA-binding</keyword>
<evidence type="ECO:0008006" key="7">
    <source>
        <dbReference type="Google" id="ProtNLM"/>
    </source>
</evidence>
<evidence type="ECO:0000256" key="2">
    <source>
        <dbReference type="SAM" id="MobiDB-lite"/>
    </source>
</evidence>
<dbReference type="PANTHER" id="PTHR23140:SF0">
    <property type="entry name" value="U2 SNRNP-ASSOCIATED SURP MOTIF-CONTAINING PROTEIN"/>
    <property type="match status" value="1"/>
</dbReference>
<dbReference type="PROSITE" id="PS50128">
    <property type="entry name" value="SURP"/>
    <property type="match status" value="1"/>
</dbReference>
<dbReference type="OrthoDB" id="377209at2759"/>
<sequence length="758" mass="84935">MISSSFIESDEASTTTTSSKAPSSIPLPPPPPPSLLTESTKSALLSTLSQYSIDEYFDEFQANLNAQPVDEGPKQPIKKTPFQLKKEAEEAKKKQNEEDAARALEEFTASFETDTIAFGHRSIVAKTWVKGGAVQKNNSEIVQDSFYRPHLKLKDQFGSSASKPPIQPPSSSTTTGKKRQLDAFLQELKQHHEESPSQRQRISHSSENLPSSSFTSNMDRANDPDSISCNLFLGNLHPSTTEQTLLEQFGVYGPIASVKIMWPRSREEMERGRNSAFVGFMTRRDAEDALLDVQAGKVVDGRKLHVGWSKPMVQTSALGSAPTEPISDGPHPFSAKRNPLNGNRLEVQVQVPSNRETLFRIHRTIEFVILHGPTFEAAVMGKERNNPGFSFLFDHSSPDHVYYRWKLFSLLHGDAKRSGWNEEPFVMFEESGIYWIPPRLAFEEEADDQDSKNNNETDTDDSSDSDAEEAPRRKKKKQPTFQPRHLTRLHTRLRNLSLPSRTQIASLMLFTMRHAPQNHTLLAQTISESMTHYRRHSFHTNCRDSTSCLTSHNCASVKRMKLRAALCGPLPKRGYGLAVEAGVLGVVGVWERWSFEDGCLGVVDVSRVRNEEESGDEEDVDGFQLRLDSNFGTVEPAKKPRVSRLTALMTRYSRVGCRHSFKFVPATSTILICSRGVFECLKVVSGFVAATPASVPLSRPVPSDISTVPPPVRKRLDVFQDDDGRRLIIIRLNIKTNVPLLPNRPNQIRLCCALSRRL</sequence>
<accession>A0A1Y1ZSU6</accession>
<feature type="compositionally biased region" description="Polar residues" evidence="2">
    <location>
        <begin position="197"/>
        <end position="220"/>
    </location>
</feature>
<dbReference type="Pfam" id="PF01805">
    <property type="entry name" value="Surp"/>
    <property type="match status" value="1"/>
</dbReference>
<feature type="domain" description="RRM" evidence="3">
    <location>
        <begin position="229"/>
        <end position="311"/>
    </location>
</feature>
<evidence type="ECO:0000259" key="3">
    <source>
        <dbReference type="PROSITE" id="PS50102"/>
    </source>
</evidence>
<proteinExistence type="predicted"/>
<dbReference type="InterPro" id="IPR012677">
    <property type="entry name" value="Nucleotide-bd_a/b_plait_sf"/>
</dbReference>
<dbReference type="EMBL" id="MCGO01000345">
    <property type="protein sequence ID" value="ORY13333.1"/>
    <property type="molecule type" value="Genomic_DNA"/>
</dbReference>
<dbReference type="PROSITE" id="PS50102">
    <property type="entry name" value="RRM"/>
    <property type="match status" value="1"/>
</dbReference>
<dbReference type="SUPFAM" id="SSF109905">
    <property type="entry name" value="Surp module (SWAP domain)"/>
    <property type="match status" value="1"/>
</dbReference>
<name>A0A1Y1ZSU6_9FUNG</name>
<evidence type="ECO:0000313" key="6">
    <source>
        <dbReference type="Proteomes" id="UP000193642"/>
    </source>
</evidence>
<feature type="compositionally biased region" description="Pro residues" evidence="2">
    <location>
        <begin position="25"/>
        <end position="34"/>
    </location>
</feature>
<dbReference type="AlphaFoldDB" id="A0A1Y1ZSU6"/>
<dbReference type="GO" id="GO:0006396">
    <property type="term" value="P:RNA processing"/>
    <property type="evidence" value="ECO:0007669"/>
    <property type="project" value="InterPro"/>
</dbReference>
<reference evidence="5 6" key="1">
    <citation type="submission" date="2016-07" db="EMBL/GenBank/DDBJ databases">
        <title>Pervasive Adenine N6-methylation of Active Genes in Fungi.</title>
        <authorList>
            <consortium name="DOE Joint Genome Institute"/>
            <person name="Mondo S.J."/>
            <person name="Dannebaum R.O."/>
            <person name="Kuo R.C."/>
            <person name="Labutti K."/>
            <person name="Haridas S."/>
            <person name="Kuo A."/>
            <person name="Salamov A."/>
            <person name="Ahrendt S.R."/>
            <person name="Lipzen A."/>
            <person name="Sullivan W."/>
            <person name="Andreopoulos W.B."/>
            <person name="Clum A."/>
            <person name="Lindquist E."/>
            <person name="Daum C."/>
            <person name="Ramamoorthy G.K."/>
            <person name="Gryganskyi A."/>
            <person name="Culley D."/>
            <person name="Magnuson J.K."/>
            <person name="James T.Y."/>
            <person name="O'Malley M.A."/>
            <person name="Stajich J.E."/>
            <person name="Spatafora J.W."/>
            <person name="Visel A."/>
            <person name="Grigoriev I.V."/>
        </authorList>
    </citation>
    <scope>NUCLEOTIDE SEQUENCE [LARGE SCALE GENOMIC DNA]</scope>
    <source>
        <strain evidence="5 6">JEL800</strain>
    </source>
</reference>
<feature type="compositionally biased region" description="Acidic residues" evidence="2">
    <location>
        <begin position="457"/>
        <end position="468"/>
    </location>
</feature>
<feature type="region of interest" description="Disordered" evidence="2">
    <location>
        <begin position="1"/>
        <end position="38"/>
    </location>
</feature>
<dbReference type="PANTHER" id="PTHR23140">
    <property type="entry name" value="RNA PROCESSING PROTEIN LD23810P"/>
    <property type="match status" value="1"/>
</dbReference>
<dbReference type="Gene3D" id="3.30.70.330">
    <property type="match status" value="1"/>
</dbReference>
<feature type="compositionally biased region" description="Low complexity" evidence="2">
    <location>
        <begin position="12"/>
        <end position="24"/>
    </location>
</feature>
<dbReference type="InterPro" id="IPR000061">
    <property type="entry name" value="Surp"/>
</dbReference>
<dbReference type="InterPro" id="IPR035979">
    <property type="entry name" value="RBD_domain_sf"/>
</dbReference>